<name>A0A2T9Y1E7_9FUNG</name>
<sequence length="461" mass="52982">MTLTSEKNLIQIAKNRGFSIEIADGDFGENIDHRLLYQAGLDNEAMPIVVFSECYLPDEKLVDYDLLVEKIKKKFNDLVESDYTIVYFASSEVQKPSWTWLINTYHLLDRKFKKNLKHMYLVHPSTWTKILLNTFGTIISNKFYSKLVYVDNLEQLNHLIPTKHMSIPESVIEYDSKLDHSAYKTPIVKTVAEIKSKNAQKTLFGANVSDIVTTPKNSEVQTLPLKVATWLLILHKNGTFTKNIFRHRPTLFNLTTLRHKIQANPNVSSYELDTESCGYHNDIHAVASLLKLFFYELQPPIFNRSLVEVVKDLPVAESKEDIADISVALDLERDRIDFIKSKILPEIPAEYRQLLAHLFCVLNNISHNSQDNKMTAHSLAMVWAPILIDWDNIDNNTCLQMTSVCPAIPSVGSIIQNIIQYFYIIFSDEIHAILDVEYIHSETLMAQMENALNQQLSIYRN</sequence>
<dbReference type="SUPFAM" id="SSF48350">
    <property type="entry name" value="GTPase activation domain, GAP"/>
    <property type="match status" value="1"/>
</dbReference>
<dbReference type="OrthoDB" id="19923at2759"/>
<dbReference type="GO" id="GO:0007264">
    <property type="term" value="P:small GTPase-mediated signal transduction"/>
    <property type="evidence" value="ECO:0007669"/>
    <property type="project" value="TreeGrafter"/>
</dbReference>
<dbReference type="SMART" id="SM00324">
    <property type="entry name" value="RhoGAP"/>
    <property type="match status" value="1"/>
</dbReference>
<dbReference type="GO" id="GO:0005737">
    <property type="term" value="C:cytoplasm"/>
    <property type="evidence" value="ECO:0007669"/>
    <property type="project" value="TreeGrafter"/>
</dbReference>
<dbReference type="InterPro" id="IPR000198">
    <property type="entry name" value="RhoGAP_dom"/>
</dbReference>
<reference evidence="2 4" key="1">
    <citation type="journal article" date="2018" name="MBio">
        <title>Comparative Genomics Reveals the Core Gene Toolbox for the Fungus-Insect Symbiosis.</title>
        <authorList>
            <person name="Wang Y."/>
            <person name="Stata M."/>
            <person name="Wang W."/>
            <person name="Stajich J.E."/>
            <person name="White M.M."/>
            <person name="Moncalvo J.M."/>
        </authorList>
    </citation>
    <scope>NUCLEOTIDE SEQUENCE [LARGE SCALE GENOMIC DNA]</scope>
    <source>
        <strain evidence="2 4">AUS-77-4</strain>
    </source>
</reference>
<dbReference type="GO" id="GO:0005096">
    <property type="term" value="F:GTPase activator activity"/>
    <property type="evidence" value="ECO:0007669"/>
    <property type="project" value="TreeGrafter"/>
</dbReference>
<feature type="domain" description="Rho-GAP" evidence="1">
    <location>
        <begin position="206"/>
        <end position="426"/>
    </location>
</feature>
<protein>
    <recommendedName>
        <fullName evidence="1">Rho-GAP domain-containing protein</fullName>
    </recommendedName>
</protein>
<dbReference type="Gene3D" id="3.40.525.10">
    <property type="entry name" value="CRAL-TRIO lipid binding domain"/>
    <property type="match status" value="1"/>
</dbReference>
<dbReference type="Pfam" id="PF00620">
    <property type="entry name" value="RhoGAP"/>
    <property type="match status" value="1"/>
</dbReference>
<evidence type="ECO:0000313" key="2">
    <source>
        <dbReference type="EMBL" id="PVU86137.1"/>
    </source>
</evidence>
<dbReference type="PROSITE" id="PS50238">
    <property type="entry name" value="RHOGAP"/>
    <property type="match status" value="1"/>
</dbReference>
<dbReference type="PANTHER" id="PTHR45808:SF2">
    <property type="entry name" value="RHO GTPASE-ACTIVATING PROTEIN 68F"/>
    <property type="match status" value="1"/>
</dbReference>
<dbReference type="SUPFAM" id="SSF52087">
    <property type="entry name" value="CRAL/TRIO domain"/>
    <property type="match status" value="1"/>
</dbReference>
<keyword evidence="4" id="KW-1185">Reference proteome</keyword>
<dbReference type="CDD" id="cd00170">
    <property type="entry name" value="SEC14"/>
    <property type="match status" value="1"/>
</dbReference>
<evidence type="ECO:0000313" key="4">
    <source>
        <dbReference type="Proteomes" id="UP000245699"/>
    </source>
</evidence>
<evidence type="ECO:0000313" key="3">
    <source>
        <dbReference type="EMBL" id="PVU87513.1"/>
    </source>
</evidence>
<dbReference type="STRING" id="61424.A0A2T9Y1E7"/>
<dbReference type="Gene3D" id="1.10.555.10">
    <property type="entry name" value="Rho GTPase activation protein"/>
    <property type="match status" value="1"/>
</dbReference>
<dbReference type="CDD" id="cd00159">
    <property type="entry name" value="RhoGAP"/>
    <property type="match status" value="1"/>
</dbReference>
<dbReference type="AlphaFoldDB" id="A0A2T9Y1E7"/>
<comment type="caution">
    <text evidence="2">The sequence shown here is derived from an EMBL/GenBank/DDBJ whole genome shotgun (WGS) entry which is preliminary data.</text>
</comment>
<dbReference type="InterPro" id="IPR036865">
    <property type="entry name" value="CRAL-TRIO_dom_sf"/>
</dbReference>
<dbReference type="PANTHER" id="PTHR45808">
    <property type="entry name" value="RHO GTPASE-ACTIVATING PROTEIN 68F"/>
    <property type="match status" value="1"/>
</dbReference>
<dbReference type="InterPro" id="IPR008936">
    <property type="entry name" value="Rho_GTPase_activation_prot"/>
</dbReference>
<proteinExistence type="predicted"/>
<accession>A0A2T9Y1E7</accession>
<dbReference type="InterPro" id="IPR001251">
    <property type="entry name" value="CRAL-TRIO_dom"/>
</dbReference>
<dbReference type="EMBL" id="MBFT01000735">
    <property type="protein sequence ID" value="PVU87513.1"/>
    <property type="molecule type" value="Genomic_DNA"/>
</dbReference>
<evidence type="ECO:0000259" key="1">
    <source>
        <dbReference type="PROSITE" id="PS50238"/>
    </source>
</evidence>
<dbReference type="Proteomes" id="UP000245699">
    <property type="component" value="Unassembled WGS sequence"/>
</dbReference>
<gene>
    <name evidence="3" type="ORF">BB559_006007</name>
    <name evidence="2" type="ORF">BB559_006647</name>
</gene>
<organism evidence="2 4">
    <name type="scientific">Furculomyces boomerangus</name>
    <dbReference type="NCBI Taxonomy" id="61424"/>
    <lineage>
        <taxon>Eukaryota</taxon>
        <taxon>Fungi</taxon>
        <taxon>Fungi incertae sedis</taxon>
        <taxon>Zoopagomycota</taxon>
        <taxon>Kickxellomycotina</taxon>
        <taxon>Harpellomycetes</taxon>
        <taxon>Harpellales</taxon>
        <taxon>Harpellaceae</taxon>
        <taxon>Furculomyces</taxon>
    </lineage>
</organism>
<dbReference type="Pfam" id="PF13716">
    <property type="entry name" value="CRAL_TRIO_2"/>
    <property type="match status" value="1"/>
</dbReference>
<dbReference type="EMBL" id="MBFT01000964">
    <property type="protein sequence ID" value="PVU86137.1"/>
    <property type="molecule type" value="Genomic_DNA"/>
</dbReference>